<dbReference type="EMBL" id="JNGI01000124">
    <property type="protein sequence ID" value="KNC91732.1"/>
    <property type="molecule type" value="Genomic_DNA"/>
</dbReference>
<dbReference type="AlphaFoldDB" id="A0A0L0GRZ4"/>
<name>A0A0L0GRZ4_9ENTR</name>
<sequence>MLERNNNYAGIVMNVERGFIHEVVNTFYDSIMTDGDLCDYSDSSPENGNYDDAVYQKLYALKYLPAYYFEYCILASELYKRLKINDIDEIVVSSFGCGLYPDYFALMHNLEEIDFDYYGYDICEWETRDLLPDSEDNLHLYTRSISDITQTALDNTDVFIFPKSLGDIAENIDMQKFASDIAKTPKDTVYFLNSFISLNHNLNRHHVELFSHFHDEMVKQGFTTGDKSGETYYRGSKQFQGLKAIDSGFDYPQGINLCEEGSELDCKCRVVHSPVLTNSYMDYQILEYTR</sequence>
<accession>A0A0L0GRZ4</accession>
<dbReference type="STRING" id="379893.GCA_001297775_01025"/>
<dbReference type="Proteomes" id="UP000037393">
    <property type="component" value="Unassembled WGS sequence"/>
</dbReference>
<dbReference type="PATRIC" id="fig|379893.4.peg.345"/>
<organism evidence="1 2">
    <name type="scientific">Trabulsiella odontotermitis</name>
    <dbReference type="NCBI Taxonomy" id="379893"/>
    <lineage>
        <taxon>Bacteria</taxon>
        <taxon>Pseudomonadati</taxon>
        <taxon>Pseudomonadota</taxon>
        <taxon>Gammaproteobacteria</taxon>
        <taxon>Enterobacterales</taxon>
        <taxon>Enterobacteriaceae</taxon>
        <taxon>Trabulsiella</taxon>
    </lineage>
</organism>
<evidence type="ECO:0000313" key="2">
    <source>
        <dbReference type="Proteomes" id="UP000037393"/>
    </source>
</evidence>
<keyword evidence="2" id="KW-1185">Reference proteome</keyword>
<proteinExistence type="predicted"/>
<gene>
    <name evidence="1" type="ORF">GM31_01685</name>
</gene>
<protein>
    <submittedName>
        <fullName evidence="1">Uncharacterized protein</fullName>
    </submittedName>
</protein>
<comment type="caution">
    <text evidence="1">The sequence shown here is derived from an EMBL/GenBank/DDBJ whole genome shotgun (WGS) entry which is preliminary data.</text>
</comment>
<reference evidence="1 2" key="1">
    <citation type="journal article" date="2015" name="Appl. Environ. Microbiol.">
        <title>The Enterobacterium Trabulsiella odontotermitis Presents Novel Adaptations Related to Its Association with Fungus-Growing Termites.</title>
        <authorList>
            <person name="Sapountzis P."/>
            <person name="Gruntjes T."/>
            <person name="Otani S."/>
            <person name="Estevez J."/>
            <person name="da Costa R.R."/>
            <person name="Plunkett G.3rd."/>
            <person name="Perna N.T."/>
            <person name="Poulsen M."/>
        </authorList>
    </citation>
    <scope>NUCLEOTIDE SEQUENCE [LARGE SCALE GENOMIC DNA]</scope>
    <source>
        <strain evidence="1 2">12</strain>
    </source>
</reference>
<evidence type="ECO:0000313" key="1">
    <source>
        <dbReference type="EMBL" id="KNC91732.1"/>
    </source>
</evidence>